<proteinExistence type="predicted"/>
<dbReference type="RefSeq" id="WP_180549917.1">
    <property type="nucleotide sequence ID" value="NZ_JACCKX010000001.1"/>
</dbReference>
<dbReference type="AlphaFoldDB" id="A0A853IW75"/>
<evidence type="ECO:0008006" key="4">
    <source>
        <dbReference type="Google" id="ProtNLM"/>
    </source>
</evidence>
<reference evidence="2 3" key="1">
    <citation type="submission" date="2020-07" db="EMBL/GenBank/DDBJ databases">
        <authorList>
            <person name="Maaloum M."/>
        </authorList>
    </citation>
    <scope>NUCLEOTIDE SEQUENCE [LARGE SCALE GENOMIC DNA]</scope>
    <source>
        <strain evidence="2 3">GCS-AN-3</strain>
    </source>
</reference>
<evidence type="ECO:0000313" key="2">
    <source>
        <dbReference type="EMBL" id="NZA01440.1"/>
    </source>
</evidence>
<dbReference type="EMBL" id="JACCKX010000001">
    <property type="protein sequence ID" value="NZA01440.1"/>
    <property type="molecule type" value="Genomic_DNA"/>
</dbReference>
<evidence type="ECO:0000313" key="3">
    <source>
        <dbReference type="Proteomes" id="UP000589716"/>
    </source>
</evidence>
<name>A0A853IW75_9BURK</name>
<sequence>MSINPTSIGRGGALAGHAAQALSPAARQALDGATTLGVVNPAQLAQQLKRAPDGARQQLLNELAPHLSPRDLDDVSRQIGQPPRAKPGIDADLALDLTQIGLDIAGFFDPTPISDGANTLISLGRGDWLGAGLSAISMVPYIGDAAKLGKLGKYAQTMAKAIDAARANPALREALAPAVKGIADAIAKLPLDKLPDSARKQIATLKELTGIFAKESDAAARQALKAADDVPASATTRAAAAASRVGAQPAWGKYIDDIKAQTGMAVGAKQQKLIDAALDKKDYTRLSTADSKAHRAQFNKVKNDLIAQWETQTGKSWPRYTEDLYSKNGTLVRRAGQPYDAHHIIESSYGGPNEWWNMHPARFPDQHQQGIHRAGGPGSQVFP</sequence>
<keyword evidence="3" id="KW-1185">Reference proteome</keyword>
<organism evidence="2 3">
    <name type="scientific">Ottowia beijingensis</name>
    <dbReference type="NCBI Taxonomy" id="1207057"/>
    <lineage>
        <taxon>Bacteria</taxon>
        <taxon>Pseudomonadati</taxon>
        <taxon>Pseudomonadota</taxon>
        <taxon>Betaproteobacteria</taxon>
        <taxon>Burkholderiales</taxon>
        <taxon>Comamonadaceae</taxon>
        <taxon>Ottowia</taxon>
    </lineage>
</organism>
<protein>
    <recommendedName>
        <fullName evidence="4">HNH endonuclease</fullName>
    </recommendedName>
</protein>
<dbReference type="Proteomes" id="UP000589716">
    <property type="component" value="Unassembled WGS sequence"/>
</dbReference>
<comment type="caution">
    <text evidence="2">The sequence shown here is derived from an EMBL/GenBank/DDBJ whole genome shotgun (WGS) entry which is preliminary data.</text>
</comment>
<gene>
    <name evidence="2" type="ORF">H0I39_06100</name>
</gene>
<dbReference type="CDD" id="cd20745">
    <property type="entry name" value="FIX_RhsA_AHH_HNH-like"/>
    <property type="match status" value="1"/>
</dbReference>
<accession>A0A853IW75</accession>
<feature type="region of interest" description="Disordered" evidence="1">
    <location>
        <begin position="64"/>
        <end position="88"/>
    </location>
</feature>
<evidence type="ECO:0000256" key="1">
    <source>
        <dbReference type="SAM" id="MobiDB-lite"/>
    </source>
</evidence>